<keyword evidence="3" id="KW-1185">Reference proteome</keyword>
<feature type="domain" description="Reverse transcriptase zinc-binding" evidence="1">
    <location>
        <begin position="499"/>
        <end position="580"/>
    </location>
</feature>
<comment type="caution">
    <text evidence="2">The sequence shown here is derived from an EMBL/GenBank/DDBJ whole genome shotgun (WGS) entry which is preliminary data.</text>
</comment>
<dbReference type="InterPro" id="IPR026960">
    <property type="entry name" value="RVT-Znf"/>
</dbReference>
<dbReference type="EMBL" id="NQVE01000123">
    <property type="protein sequence ID" value="RAL46312.1"/>
    <property type="molecule type" value="Genomic_DNA"/>
</dbReference>
<name>A0A328DKR7_9ASTE</name>
<accession>A0A328DKR7</accession>
<protein>
    <recommendedName>
        <fullName evidence="1">Reverse transcriptase zinc-binding domain-containing protein</fullName>
    </recommendedName>
</protein>
<dbReference type="PANTHER" id="PTHR33710">
    <property type="entry name" value="BNAC02G09200D PROTEIN"/>
    <property type="match status" value="1"/>
</dbReference>
<sequence>MKSAGRRGVGAGSERKLAFLANLLVLFIHHLRILFHSLETQPLSGLSKLGSNIGKPIKRDKATAKQSKFSYARIQIEEESVKVDEELKDDQKDVHVEEVNQTETNTGEEEFKTVSGKKAARRIILEDEGDLLSMSDQWIHCKCRRLGDMKEFYVTFVYGHNEATKRSNLWNDLMRIAASCNKAWCVIGDFNSILRMGDRTGGNPVSLDETKEFRQCIQNCGLEEIPNKGAKYTSSNRQGPGRRIFSKIDWAFANIDWFNNFEAKVIIKEEGLSDHTPLLVKDCSTRRGNFPFKFCDMWCLDPSFSKIVQSVWNQKMEGRYMFQLSQKLRMMKPLLRSLNRSKFSHIYQQCNLLREELFQIQEALKVNTNCEQLITKELELIRVLTWKLKAARLMKIQQVKQDWVQEGDKDSKLFHAWIKKRKLKNHISSIKYLEGNLVEGKNNIATVMVEYFQKLLGKTEWTAHIQKDIVYVGGVTGKVLDTVLKKTKMSRGMNTSNGYTVLDGYESLKGAKERVAWAGMVWSRWSLPKHQFIAWLIWKGMIQTKDRLKKFLLIDITCVMCDKEEESADHLFCSCAYANTVHGRVSGWLKVDIHADSIEDLCRKVELGRSRTQKGILAASIKACCYYIWKARNANIHSGYW</sequence>
<evidence type="ECO:0000313" key="2">
    <source>
        <dbReference type="EMBL" id="RAL46312.1"/>
    </source>
</evidence>
<dbReference type="Pfam" id="PF13966">
    <property type="entry name" value="zf-RVT"/>
    <property type="match status" value="1"/>
</dbReference>
<proteinExistence type="predicted"/>
<gene>
    <name evidence="2" type="ORF">DM860_015305</name>
</gene>
<dbReference type="InterPro" id="IPR036691">
    <property type="entry name" value="Endo/exonu/phosph_ase_sf"/>
</dbReference>
<dbReference type="Proteomes" id="UP000249390">
    <property type="component" value="Unassembled WGS sequence"/>
</dbReference>
<dbReference type="Gene3D" id="3.60.10.10">
    <property type="entry name" value="Endonuclease/exonuclease/phosphatase"/>
    <property type="match status" value="1"/>
</dbReference>
<evidence type="ECO:0000313" key="3">
    <source>
        <dbReference type="Proteomes" id="UP000249390"/>
    </source>
</evidence>
<dbReference type="PANTHER" id="PTHR33710:SF78">
    <property type="entry name" value="ENDONUCLEASE_EXONUCLEASE_PHOSPHATASE DOMAIN-CONTAINING PROTEIN"/>
    <property type="match status" value="1"/>
</dbReference>
<reference evidence="2 3" key="1">
    <citation type="submission" date="2018-06" db="EMBL/GenBank/DDBJ databases">
        <title>The Genome of Cuscuta australis (Dodder) Provides Insight into the Evolution of Plant Parasitism.</title>
        <authorList>
            <person name="Liu H."/>
        </authorList>
    </citation>
    <scope>NUCLEOTIDE SEQUENCE [LARGE SCALE GENOMIC DNA]</scope>
    <source>
        <strain evidence="3">cv. Yunnan</strain>
        <tissue evidence="2">Vines</tissue>
    </source>
</reference>
<evidence type="ECO:0000259" key="1">
    <source>
        <dbReference type="Pfam" id="PF13966"/>
    </source>
</evidence>
<dbReference type="SUPFAM" id="SSF56219">
    <property type="entry name" value="DNase I-like"/>
    <property type="match status" value="1"/>
</dbReference>
<organism evidence="2 3">
    <name type="scientific">Cuscuta australis</name>
    <dbReference type="NCBI Taxonomy" id="267555"/>
    <lineage>
        <taxon>Eukaryota</taxon>
        <taxon>Viridiplantae</taxon>
        <taxon>Streptophyta</taxon>
        <taxon>Embryophyta</taxon>
        <taxon>Tracheophyta</taxon>
        <taxon>Spermatophyta</taxon>
        <taxon>Magnoliopsida</taxon>
        <taxon>eudicotyledons</taxon>
        <taxon>Gunneridae</taxon>
        <taxon>Pentapetalae</taxon>
        <taxon>asterids</taxon>
        <taxon>lamiids</taxon>
        <taxon>Solanales</taxon>
        <taxon>Convolvulaceae</taxon>
        <taxon>Cuscuteae</taxon>
        <taxon>Cuscuta</taxon>
        <taxon>Cuscuta subgen. Grammica</taxon>
        <taxon>Cuscuta sect. Cleistogrammica</taxon>
    </lineage>
</organism>
<dbReference type="AlphaFoldDB" id="A0A328DKR7"/>